<evidence type="ECO:0000256" key="1">
    <source>
        <dbReference type="PIRSR" id="PIRSR038925-1"/>
    </source>
</evidence>
<dbReference type="InterPro" id="IPR036390">
    <property type="entry name" value="WH_DNA-bd_sf"/>
</dbReference>
<dbReference type="PROSITE" id="PS51459">
    <property type="entry name" value="FIDO"/>
    <property type="match status" value="1"/>
</dbReference>
<dbReference type="OrthoDB" id="9814400at2"/>
<keyword evidence="1" id="KW-0067">ATP-binding</keyword>
<evidence type="ECO:0000256" key="2">
    <source>
        <dbReference type="PIRSR" id="PIRSR640198-1"/>
    </source>
</evidence>
<dbReference type="SUPFAM" id="SSF46785">
    <property type="entry name" value="Winged helix' DNA-binding domain"/>
    <property type="match status" value="1"/>
</dbReference>
<evidence type="ECO:0000259" key="4">
    <source>
        <dbReference type="PROSITE" id="PS51459"/>
    </source>
</evidence>
<dbReference type="InterPro" id="IPR025758">
    <property type="entry name" value="Fic/DOC_N"/>
</dbReference>
<reference evidence="5 6" key="1">
    <citation type="submission" date="2014-08" db="EMBL/GenBank/DDBJ databases">
        <authorList>
            <person name="Wibberg D."/>
        </authorList>
    </citation>
    <scope>NUCLEOTIDE SEQUENCE [LARGE SCALE GENOMIC DNA]</scope>
    <source>
        <strain evidence="6">ING2-E5B</strain>
    </source>
</reference>
<feature type="binding site" evidence="1">
    <location>
        <begin position="209"/>
        <end position="215"/>
    </location>
    <ligand>
        <name>ATP</name>
        <dbReference type="ChEBI" id="CHEBI:30616"/>
    </ligand>
</feature>
<dbReference type="PIRSF" id="PIRSF038925">
    <property type="entry name" value="AMP-prot_trans"/>
    <property type="match status" value="1"/>
</dbReference>
<feature type="active site" evidence="2">
    <location>
        <position position="204"/>
    </location>
</feature>
<dbReference type="KEGG" id="pbt:ING2E5B_1490"/>
<dbReference type="InterPro" id="IPR003812">
    <property type="entry name" value="Fido"/>
</dbReference>
<dbReference type="Pfam" id="PF02661">
    <property type="entry name" value="Fic"/>
    <property type="match status" value="1"/>
</dbReference>
<feature type="binding site" evidence="1">
    <location>
        <position position="69"/>
    </location>
    <ligand>
        <name>ATP</name>
        <dbReference type="ChEBI" id="CHEBI:30616"/>
    </ligand>
</feature>
<dbReference type="PANTHER" id="PTHR13504">
    <property type="entry name" value="FIDO DOMAIN-CONTAINING PROTEIN DDB_G0283145"/>
    <property type="match status" value="1"/>
</dbReference>
<dbReference type="GO" id="GO:0005524">
    <property type="term" value="F:ATP binding"/>
    <property type="evidence" value="ECO:0007669"/>
    <property type="project" value="UniProtKB-KW"/>
</dbReference>
<dbReference type="HOGENOM" id="CLU_047250_1_1_10"/>
<feature type="binding site" evidence="1">
    <location>
        <position position="246"/>
    </location>
    <ligand>
        <name>ATP</name>
        <dbReference type="ChEBI" id="CHEBI:30616"/>
    </ligand>
</feature>
<keyword evidence="1" id="KW-0547">Nucleotide-binding</keyword>
<dbReference type="Gene3D" id="1.10.3290.10">
    <property type="entry name" value="Fido-like domain"/>
    <property type="match status" value="1"/>
</dbReference>
<feature type="binding site" evidence="3">
    <location>
        <begin position="208"/>
        <end position="215"/>
    </location>
    <ligand>
        <name>ATP</name>
        <dbReference type="ChEBI" id="CHEBI:30616"/>
    </ligand>
</feature>
<dbReference type="InterPro" id="IPR040198">
    <property type="entry name" value="Fido_containing"/>
</dbReference>
<sequence length="371" mass="42836">MQYNTEDAVKYHYGAFPPKEIDYSFFIGELLSATDALARYDQMLKNMHNNEILLAPLRNREALLSSRIEGTISTMDEIMQYEADDDGTTSVQAKSDVIEIVLYQRALKNAQQVLDSGYQLTVNFIKQLHQQLLYAGRGASKSPGEFKTIQNYLADKTRRKVEYVPISPEHLQEGLDKLMRFISDSSLPSLVKTAIIHLEFEALHPFQDGNGRIGRMLITLHLWMEKILSQPYFYISDYFDQNKELYIKAMRNVSKTGDWNEWIRFFLEAVNAQAISNLEISEEIHNLYEEMKSEFVTLLASKWNTEILDFIFTNPVFRNNKFIRNTGIPTATAGNIIKRLLDAGYLVQKEEPSGRRAALYSFEPLMRLVRV</sequence>
<dbReference type="SUPFAM" id="SSF140931">
    <property type="entry name" value="Fic-like"/>
    <property type="match status" value="1"/>
</dbReference>
<name>A0A098C1E3_9BACT</name>
<protein>
    <recommendedName>
        <fullName evidence="4">Fido domain-containing protein</fullName>
    </recommendedName>
</protein>
<dbReference type="EMBL" id="LN515532">
    <property type="protein sequence ID" value="CEA16238.1"/>
    <property type="molecule type" value="Genomic_DNA"/>
</dbReference>
<keyword evidence="6" id="KW-1185">Reference proteome</keyword>
<feature type="domain" description="Fido" evidence="4">
    <location>
        <begin position="120"/>
        <end position="268"/>
    </location>
</feature>
<accession>A0A098C1E3</accession>
<evidence type="ECO:0000256" key="3">
    <source>
        <dbReference type="PIRSR" id="PIRSR640198-2"/>
    </source>
</evidence>
<dbReference type="PATRIC" id="fig|1562970.3.peg.1476"/>
<dbReference type="Pfam" id="PF13784">
    <property type="entry name" value="Fic_N"/>
    <property type="match status" value="1"/>
</dbReference>
<feature type="binding site" evidence="1">
    <location>
        <position position="204"/>
    </location>
    <ligand>
        <name>ATP</name>
        <dbReference type="ChEBI" id="CHEBI:30616"/>
    </ligand>
</feature>
<gene>
    <name evidence="5" type="ORF">ING2E5B_1490</name>
</gene>
<organism evidence="5 6">
    <name type="scientific">Fermentimonas caenicola</name>
    <dbReference type="NCBI Taxonomy" id="1562970"/>
    <lineage>
        <taxon>Bacteria</taxon>
        <taxon>Pseudomonadati</taxon>
        <taxon>Bacteroidota</taxon>
        <taxon>Bacteroidia</taxon>
        <taxon>Bacteroidales</taxon>
        <taxon>Dysgonomonadaceae</taxon>
        <taxon>Fermentimonas</taxon>
    </lineage>
</organism>
<evidence type="ECO:0000313" key="6">
    <source>
        <dbReference type="Proteomes" id="UP000032417"/>
    </source>
</evidence>
<proteinExistence type="predicted"/>
<evidence type="ECO:0000313" key="5">
    <source>
        <dbReference type="EMBL" id="CEA16238.1"/>
    </source>
</evidence>
<dbReference type="STRING" id="1562970.ING2E5B_1490"/>
<dbReference type="Proteomes" id="UP000032417">
    <property type="component" value="Chromosome 1"/>
</dbReference>
<dbReference type="InterPro" id="IPR026287">
    <property type="entry name" value="SoFic-like"/>
</dbReference>
<dbReference type="AlphaFoldDB" id="A0A098C1E3"/>
<dbReference type="PANTHER" id="PTHR13504:SF38">
    <property type="entry name" value="FIDO DOMAIN-CONTAINING PROTEIN"/>
    <property type="match status" value="1"/>
</dbReference>
<dbReference type="InterPro" id="IPR036597">
    <property type="entry name" value="Fido-like_dom_sf"/>
</dbReference>